<gene>
    <name evidence="2" type="ORF">BC938DRAFT_479302</name>
</gene>
<name>A0A433QL54_9FUNG</name>
<dbReference type="AlphaFoldDB" id="A0A433QL54"/>
<dbReference type="EMBL" id="RBNJ01003798">
    <property type="protein sequence ID" value="RUS30506.1"/>
    <property type="molecule type" value="Genomic_DNA"/>
</dbReference>
<keyword evidence="3" id="KW-1185">Reference proteome</keyword>
<sequence length="147" mass="16655">MMRNFHPRFCRQRPCIVEPIGPLPRRDAPAFRPTFVPASLAPCPRTMVTCTVQCARDSLRDTARPGSGCRDVLREGRGGRARTRAGAEMRGTHAEVLERDREDDGKSCEEVGVEWQWWWACSGEIEDGHSANRMDSYAKATKSRRLH</sequence>
<proteinExistence type="predicted"/>
<organism evidence="2 3">
    <name type="scientific">Jimgerdemannia flammicorona</name>
    <dbReference type="NCBI Taxonomy" id="994334"/>
    <lineage>
        <taxon>Eukaryota</taxon>
        <taxon>Fungi</taxon>
        <taxon>Fungi incertae sedis</taxon>
        <taxon>Mucoromycota</taxon>
        <taxon>Mucoromycotina</taxon>
        <taxon>Endogonomycetes</taxon>
        <taxon>Endogonales</taxon>
        <taxon>Endogonaceae</taxon>
        <taxon>Jimgerdemannia</taxon>
    </lineage>
</organism>
<accession>A0A433QL54</accession>
<protein>
    <submittedName>
        <fullName evidence="2">Uncharacterized protein</fullName>
    </submittedName>
</protein>
<evidence type="ECO:0000256" key="1">
    <source>
        <dbReference type="SAM" id="MobiDB-lite"/>
    </source>
</evidence>
<evidence type="ECO:0000313" key="2">
    <source>
        <dbReference type="EMBL" id="RUS30506.1"/>
    </source>
</evidence>
<dbReference type="Proteomes" id="UP000274822">
    <property type="component" value="Unassembled WGS sequence"/>
</dbReference>
<feature type="region of interest" description="Disordered" evidence="1">
    <location>
        <begin position="63"/>
        <end position="92"/>
    </location>
</feature>
<comment type="caution">
    <text evidence="2">The sequence shown here is derived from an EMBL/GenBank/DDBJ whole genome shotgun (WGS) entry which is preliminary data.</text>
</comment>
<reference evidence="2 3" key="1">
    <citation type="journal article" date="2018" name="New Phytol.">
        <title>Phylogenomics of Endogonaceae and evolution of mycorrhizas within Mucoromycota.</title>
        <authorList>
            <person name="Chang Y."/>
            <person name="Desiro A."/>
            <person name="Na H."/>
            <person name="Sandor L."/>
            <person name="Lipzen A."/>
            <person name="Clum A."/>
            <person name="Barry K."/>
            <person name="Grigoriev I.V."/>
            <person name="Martin F.M."/>
            <person name="Stajich J.E."/>
            <person name="Smith M.E."/>
            <person name="Bonito G."/>
            <person name="Spatafora J.W."/>
        </authorList>
    </citation>
    <scope>NUCLEOTIDE SEQUENCE [LARGE SCALE GENOMIC DNA]</scope>
    <source>
        <strain evidence="2 3">AD002</strain>
    </source>
</reference>
<evidence type="ECO:0000313" key="3">
    <source>
        <dbReference type="Proteomes" id="UP000274822"/>
    </source>
</evidence>